<evidence type="ECO:0000313" key="3">
    <source>
        <dbReference type="Proteomes" id="UP000499080"/>
    </source>
</evidence>
<dbReference type="Proteomes" id="UP000499080">
    <property type="component" value="Unassembled WGS sequence"/>
</dbReference>
<evidence type="ECO:0000256" key="1">
    <source>
        <dbReference type="SAM" id="MobiDB-lite"/>
    </source>
</evidence>
<feature type="compositionally biased region" description="Basic and acidic residues" evidence="1">
    <location>
        <begin position="58"/>
        <end position="72"/>
    </location>
</feature>
<dbReference type="AlphaFoldDB" id="A0A4Y2CP76"/>
<reference evidence="2 3" key="1">
    <citation type="journal article" date="2019" name="Sci. Rep.">
        <title>Orb-weaving spider Araneus ventricosus genome elucidates the spidroin gene catalogue.</title>
        <authorList>
            <person name="Kono N."/>
            <person name="Nakamura H."/>
            <person name="Ohtoshi R."/>
            <person name="Moran D.A.P."/>
            <person name="Shinohara A."/>
            <person name="Yoshida Y."/>
            <person name="Fujiwara M."/>
            <person name="Mori M."/>
            <person name="Tomita M."/>
            <person name="Arakawa K."/>
        </authorList>
    </citation>
    <scope>NUCLEOTIDE SEQUENCE [LARGE SCALE GENOMIC DNA]</scope>
</reference>
<gene>
    <name evidence="2" type="ORF">AVEN_55815_1</name>
</gene>
<comment type="caution">
    <text evidence="2">The sequence shown here is derived from an EMBL/GenBank/DDBJ whole genome shotgun (WGS) entry which is preliminary data.</text>
</comment>
<sequence>MPNEKSTRTRQERRHRLSAEASNHIVRFAHSSIRIGFVNMHSGDDGPPYGPYSASNHRSTEARLRRFPEPRRLFSSSPPKSGDDMNWTLQTRISLYYTCSCYNLPLRHFGNGLWLARIVDPPYCTYLRIYLRNSPLKSQPPQAGLRRL</sequence>
<proteinExistence type="predicted"/>
<keyword evidence="3" id="KW-1185">Reference proteome</keyword>
<dbReference type="EMBL" id="BGPR01000218">
    <property type="protein sequence ID" value="GBM05716.1"/>
    <property type="molecule type" value="Genomic_DNA"/>
</dbReference>
<organism evidence="2 3">
    <name type="scientific">Araneus ventricosus</name>
    <name type="common">Orbweaver spider</name>
    <name type="synonym">Epeira ventricosa</name>
    <dbReference type="NCBI Taxonomy" id="182803"/>
    <lineage>
        <taxon>Eukaryota</taxon>
        <taxon>Metazoa</taxon>
        <taxon>Ecdysozoa</taxon>
        <taxon>Arthropoda</taxon>
        <taxon>Chelicerata</taxon>
        <taxon>Arachnida</taxon>
        <taxon>Araneae</taxon>
        <taxon>Araneomorphae</taxon>
        <taxon>Entelegynae</taxon>
        <taxon>Araneoidea</taxon>
        <taxon>Araneidae</taxon>
        <taxon>Araneus</taxon>
    </lineage>
</organism>
<feature type="region of interest" description="Disordered" evidence="1">
    <location>
        <begin position="48"/>
        <end position="81"/>
    </location>
</feature>
<name>A0A4Y2CP76_ARAVE</name>
<accession>A0A4Y2CP76</accession>
<evidence type="ECO:0000313" key="2">
    <source>
        <dbReference type="EMBL" id="GBM05716.1"/>
    </source>
</evidence>
<protein>
    <submittedName>
        <fullName evidence="2">Uncharacterized protein</fullName>
    </submittedName>
</protein>